<reference evidence="1" key="1">
    <citation type="journal article" date="2017" name="Virus Genes">
        <title>The complete genome sequence of a third distinct baculovirus isolated from the true armyworm, Mythimna unipuncta, contains two copies of the lef-7 gene.</title>
        <authorList>
            <person name="Harrison R.L."/>
            <person name="Mowery J.D."/>
            <person name="Rowley D.L."/>
            <person name="Bauchan G.R."/>
            <person name="Theilmann D.A."/>
            <person name="Rohrmann G.F."/>
            <person name="Erlandson M.A."/>
        </authorList>
    </citation>
    <scope>NUCLEOTIDE SEQUENCE [LARGE SCALE GENOMIC DNA]</scope>
    <source>
        <strain evidence="1">#7</strain>
    </source>
</reference>
<dbReference type="KEGG" id="vg:40527082"/>
<dbReference type="RefSeq" id="YP_009666802.1">
    <property type="nucleotide sequence ID" value="NC_043530.1"/>
</dbReference>
<evidence type="ECO:0000313" key="2">
    <source>
        <dbReference type="Proteomes" id="UP000297194"/>
    </source>
</evidence>
<dbReference type="Proteomes" id="UP000297194">
    <property type="component" value="Segment"/>
</dbReference>
<dbReference type="GeneID" id="40527082"/>
<accession>A0A2K9VSG7</accession>
<organism evidence="1 2">
    <name type="scientific">Mythimna unipuncta nucleopolyhedrovirus</name>
    <dbReference type="NCBI Taxonomy" id="447897"/>
    <lineage>
        <taxon>Viruses</taxon>
        <taxon>Viruses incertae sedis</taxon>
        <taxon>Naldaviricetes</taxon>
        <taxon>Lefavirales</taxon>
        <taxon>Baculoviridae</taxon>
        <taxon>Alphabaculovirus</taxon>
    </lineage>
</organism>
<dbReference type="EMBL" id="MF375894">
    <property type="protein sequence ID" value="AUV65407.1"/>
    <property type="molecule type" value="Genomic_DNA"/>
</dbReference>
<proteinExistence type="predicted"/>
<keyword evidence="2" id="KW-1185">Reference proteome</keyword>
<evidence type="ECO:0000313" key="1">
    <source>
        <dbReference type="EMBL" id="AUV65407.1"/>
    </source>
</evidence>
<sequence length="94" mass="11192">MDNRFKKFLRNRIFNKNDPHMYIVIVDIANGTLKDIYVAPDIYTQDRSIVDGGGGNDKKLYYFEVKKEKNNEGSMFYYFRTINKMPTSINFKYI</sequence>
<name>A0A2K9VSG7_9ABAC</name>
<protein>
    <submittedName>
        <fullName evidence="1">Uncharacterized protein</fullName>
    </submittedName>
</protein>